<dbReference type="InterPro" id="IPR053231">
    <property type="entry name" value="GPCR_LN-TM7"/>
</dbReference>
<feature type="transmembrane region" description="Helical" evidence="6">
    <location>
        <begin position="575"/>
        <end position="594"/>
    </location>
</feature>
<dbReference type="AlphaFoldDB" id="A0A2T7PZ05"/>
<evidence type="ECO:0000256" key="1">
    <source>
        <dbReference type="ARBA" id="ARBA00004141"/>
    </source>
</evidence>
<dbReference type="InterPro" id="IPR000832">
    <property type="entry name" value="GPCR_2_secretin-like"/>
</dbReference>
<dbReference type="PANTHER" id="PTHR45902">
    <property type="entry name" value="LATROPHILIN RECEPTOR-LIKE PROTEIN A"/>
    <property type="match status" value="1"/>
</dbReference>
<dbReference type="SUPFAM" id="SSF81321">
    <property type="entry name" value="Family A G protein-coupled receptor-like"/>
    <property type="match status" value="1"/>
</dbReference>
<dbReference type="GO" id="GO:0007166">
    <property type="term" value="P:cell surface receptor signaling pathway"/>
    <property type="evidence" value="ECO:0007669"/>
    <property type="project" value="InterPro"/>
</dbReference>
<organism evidence="8 9">
    <name type="scientific">Pomacea canaliculata</name>
    <name type="common">Golden apple snail</name>
    <dbReference type="NCBI Taxonomy" id="400727"/>
    <lineage>
        <taxon>Eukaryota</taxon>
        <taxon>Metazoa</taxon>
        <taxon>Spiralia</taxon>
        <taxon>Lophotrochozoa</taxon>
        <taxon>Mollusca</taxon>
        <taxon>Gastropoda</taxon>
        <taxon>Caenogastropoda</taxon>
        <taxon>Architaenioglossa</taxon>
        <taxon>Ampullarioidea</taxon>
        <taxon>Ampullariidae</taxon>
        <taxon>Pomacea</taxon>
    </lineage>
</organism>
<feature type="transmembrane region" description="Helical" evidence="6">
    <location>
        <begin position="533"/>
        <end position="554"/>
    </location>
</feature>
<protein>
    <recommendedName>
        <fullName evidence="7">G-protein coupled receptors family 2 profile 2 domain-containing protein</fullName>
    </recommendedName>
</protein>
<evidence type="ECO:0000256" key="3">
    <source>
        <dbReference type="ARBA" id="ARBA00022989"/>
    </source>
</evidence>
<evidence type="ECO:0000259" key="7">
    <source>
        <dbReference type="PROSITE" id="PS50261"/>
    </source>
</evidence>
<evidence type="ECO:0000256" key="4">
    <source>
        <dbReference type="ARBA" id="ARBA00023136"/>
    </source>
</evidence>
<feature type="domain" description="G-protein coupled receptors family 2 profile 2" evidence="7">
    <location>
        <begin position="516"/>
        <end position="609"/>
    </location>
</feature>
<accession>A0A2T7PZ05</accession>
<evidence type="ECO:0000313" key="8">
    <source>
        <dbReference type="EMBL" id="PVD38627.1"/>
    </source>
</evidence>
<keyword evidence="2 6" id="KW-0812">Transmembrane</keyword>
<reference evidence="8 9" key="1">
    <citation type="submission" date="2018-04" db="EMBL/GenBank/DDBJ databases">
        <title>The genome of golden apple snail Pomacea canaliculata provides insight into stress tolerance and invasive adaptation.</title>
        <authorList>
            <person name="Liu C."/>
            <person name="Liu B."/>
            <person name="Ren Y."/>
            <person name="Zhang Y."/>
            <person name="Wang H."/>
            <person name="Li S."/>
            <person name="Jiang F."/>
            <person name="Yin L."/>
            <person name="Zhang G."/>
            <person name="Qian W."/>
            <person name="Fan W."/>
        </authorList>
    </citation>
    <scope>NUCLEOTIDE SEQUENCE [LARGE SCALE GENOMIC DNA]</scope>
    <source>
        <strain evidence="8">SZHN2017</strain>
        <tissue evidence="8">Muscle</tissue>
    </source>
</reference>
<dbReference type="PROSITE" id="PS50261">
    <property type="entry name" value="G_PROTEIN_RECEP_F2_4"/>
    <property type="match status" value="1"/>
</dbReference>
<feature type="region of interest" description="Disordered" evidence="5">
    <location>
        <begin position="85"/>
        <end position="129"/>
    </location>
</feature>
<evidence type="ECO:0000256" key="5">
    <source>
        <dbReference type="SAM" id="MobiDB-lite"/>
    </source>
</evidence>
<keyword evidence="4 6" id="KW-0472">Membrane</keyword>
<proteinExistence type="predicted"/>
<evidence type="ECO:0000256" key="2">
    <source>
        <dbReference type="ARBA" id="ARBA00022692"/>
    </source>
</evidence>
<dbReference type="OrthoDB" id="6134459at2759"/>
<gene>
    <name evidence="8" type="ORF">C0Q70_01243</name>
</gene>
<dbReference type="GO" id="GO:0016020">
    <property type="term" value="C:membrane"/>
    <property type="evidence" value="ECO:0007669"/>
    <property type="project" value="UniProtKB-SubCell"/>
</dbReference>
<evidence type="ECO:0000256" key="6">
    <source>
        <dbReference type="SAM" id="Phobius"/>
    </source>
</evidence>
<dbReference type="Proteomes" id="UP000245119">
    <property type="component" value="Linkage Group LG1"/>
</dbReference>
<keyword evidence="9" id="KW-1185">Reference proteome</keyword>
<comment type="subcellular location">
    <subcellularLocation>
        <location evidence="1">Membrane</location>
        <topology evidence="1">Multi-pass membrane protein</topology>
    </subcellularLocation>
</comment>
<dbReference type="InterPro" id="IPR017981">
    <property type="entry name" value="GPCR_2-like_7TM"/>
</dbReference>
<comment type="caution">
    <text evidence="8">The sequence shown here is derived from an EMBL/GenBank/DDBJ whole genome shotgun (WGS) entry which is preliminary data.</text>
</comment>
<dbReference type="GO" id="GO:0004930">
    <property type="term" value="F:G protein-coupled receptor activity"/>
    <property type="evidence" value="ECO:0007669"/>
    <property type="project" value="InterPro"/>
</dbReference>
<evidence type="ECO:0000313" key="9">
    <source>
        <dbReference type="Proteomes" id="UP000245119"/>
    </source>
</evidence>
<dbReference type="Gene3D" id="1.20.1070.10">
    <property type="entry name" value="Rhodopsin 7-helix transmembrane proteins"/>
    <property type="match status" value="1"/>
</dbReference>
<feature type="transmembrane region" description="Helical" evidence="6">
    <location>
        <begin position="622"/>
        <end position="642"/>
    </location>
</feature>
<keyword evidence="3 6" id="KW-1133">Transmembrane helix</keyword>
<name>A0A2T7PZ05_POMCA</name>
<dbReference type="PANTHER" id="PTHR45902:SF4">
    <property type="entry name" value="G-PROTEIN COUPLED RECEPTORS FAMILY 2 PROFILE 2 DOMAIN-CONTAINING PROTEIN"/>
    <property type="match status" value="1"/>
</dbReference>
<dbReference type="EMBL" id="PZQS01000001">
    <property type="protein sequence ID" value="PVD38627.1"/>
    <property type="molecule type" value="Genomic_DNA"/>
</dbReference>
<sequence>MLVLLATQYISSKPASPEPSYETSTLPPFDCDLKWTCRDYSGNSIYRRSYFVVKGCACDDLCPFFSDCCPDYGRVFLNESAGHTNAVDDDDKPGVDVNDNSSPSHQALGEDSVGSPDEDPTTEHQSTDRAELLRQYGLTKDMFTCIYDTALSSVDRVSVVSRCPESWRDRALADLCLTSSSDDLLARLPVSGDITLVVYRNMFCAICHKEPFRYWRPSVNCSSREQLPFNHTTDLTDVFTSGANCTMHFMPPALHFHLRPCFEAEIISNCSQTYSLNSTENRKIASRCMDDGSDYTMVYSYTQAYRNKFCAFCNNVSTQDLSCDLFVAATEVKDPRSRLPYSFSILLDINIHKKSTTVGIEYTQLTDERDESFACETGQVFDPFRSVCREVACAENMYFRDNQCVQAVGSTSDYGASNSSYVTRVPSPLSPLMDCLPILLNDTEFQIDENGSLQLLDTGLVYDKTQYYITESGTFLCVNYTQNYTRTVIRHVRVASFTFSVTEGLVSACGLALLLAANSAESHQVACQVVAGAMHYFFLASFFWMNVMAVDVWFTFSQAFVRAGDRGKSSKRFRIYSAYSWLAPLLFVLPAVFIQTNCHRVVSDLPQDCEAAIMDRCKDLRYSFVLMNTLQGLFMCISFVCTKKVIQLLKDKVRGKSLKISKSRSTDLTTVSKSASLGIQALSFSSTQPT</sequence>
<dbReference type="Pfam" id="PF00002">
    <property type="entry name" value="7tm_2"/>
    <property type="match status" value="1"/>
</dbReference>